<gene>
    <name evidence="1" type="ORF">HPB49_006386</name>
</gene>
<keyword evidence="2" id="KW-1185">Reference proteome</keyword>
<comment type="caution">
    <text evidence="1">The sequence shown here is derived from an EMBL/GenBank/DDBJ whole genome shotgun (WGS) entry which is preliminary data.</text>
</comment>
<sequence length="480" mass="53877">MLRMGVKLATQIFSRTVAKGLQFYTCRGAPRLYDVEPTVECTLLLNDLFDTLNRRFPAEGLTPGCKDFDVFIKASEWLDDWEEEVLWGDIHKDVFLTQPTAYALRVTLKSVRELSWYLLEHCGFKYVLTAKMNQDPLDCFFGIIRQAGGHNEHPTFPTFLQLYRMLSLYSLLKPPRFGNCVAPEKGQSAFITLVDFREIFKSSAAQRTDKLEELKEKLDGLDLSPASSNERQPLQKLRAKLRWLSDRNKRLQGLLLQRHCMKTTAELVESLHHAVIKCEKRTFAAVASQGLDCKPENIVVADYWEQARPVFSQLSGTVANSSQDKKPKESPRPPTKQTSNDGKQPTPVSTEQKTQEGDQEQVIAITPSVSANDAGETPNVAVKRKRKPKKRNSTTSSTKEGTESDDESSKGSSDKSHYKRQILARSSDESNSDSEAESKSMKLQRSLCQFGHLSNCDCSQLSDNTYSSSSESVSLAVASP</sequence>
<name>A0ACB8CQH4_DERSI</name>
<proteinExistence type="predicted"/>
<protein>
    <submittedName>
        <fullName evidence="1">Uncharacterized protein</fullName>
    </submittedName>
</protein>
<reference evidence="1" key="1">
    <citation type="submission" date="2020-05" db="EMBL/GenBank/DDBJ databases">
        <title>Large-scale comparative analyses of tick genomes elucidate their genetic diversity and vector capacities.</title>
        <authorList>
            <person name="Jia N."/>
            <person name="Wang J."/>
            <person name="Shi W."/>
            <person name="Du L."/>
            <person name="Sun Y."/>
            <person name="Zhan W."/>
            <person name="Jiang J."/>
            <person name="Wang Q."/>
            <person name="Zhang B."/>
            <person name="Ji P."/>
            <person name="Sakyi L.B."/>
            <person name="Cui X."/>
            <person name="Yuan T."/>
            <person name="Jiang B."/>
            <person name="Yang W."/>
            <person name="Lam T.T.-Y."/>
            <person name="Chang Q."/>
            <person name="Ding S."/>
            <person name="Wang X."/>
            <person name="Zhu J."/>
            <person name="Ruan X."/>
            <person name="Zhao L."/>
            <person name="Wei J."/>
            <person name="Que T."/>
            <person name="Du C."/>
            <person name="Cheng J."/>
            <person name="Dai P."/>
            <person name="Han X."/>
            <person name="Huang E."/>
            <person name="Gao Y."/>
            <person name="Liu J."/>
            <person name="Shao H."/>
            <person name="Ye R."/>
            <person name="Li L."/>
            <person name="Wei W."/>
            <person name="Wang X."/>
            <person name="Wang C."/>
            <person name="Yang T."/>
            <person name="Huo Q."/>
            <person name="Li W."/>
            <person name="Guo W."/>
            <person name="Chen H."/>
            <person name="Zhou L."/>
            <person name="Ni X."/>
            <person name="Tian J."/>
            <person name="Zhou Y."/>
            <person name="Sheng Y."/>
            <person name="Liu T."/>
            <person name="Pan Y."/>
            <person name="Xia L."/>
            <person name="Li J."/>
            <person name="Zhao F."/>
            <person name="Cao W."/>
        </authorList>
    </citation>
    <scope>NUCLEOTIDE SEQUENCE</scope>
    <source>
        <strain evidence="1">Dsil-2018</strain>
    </source>
</reference>
<accession>A0ACB8CQH4</accession>
<dbReference type="EMBL" id="CM023474">
    <property type="protein sequence ID" value="KAH7949208.1"/>
    <property type="molecule type" value="Genomic_DNA"/>
</dbReference>
<dbReference type="Proteomes" id="UP000821865">
    <property type="component" value="Chromosome 5"/>
</dbReference>
<evidence type="ECO:0000313" key="2">
    <source>
        <dbReference type="Proteomes" id="UP000821865"/>
    </source>
</evidence>
<evidence type="ECO:0000313" key="1">
    <source>
        <dbReference type="EMBL" id="KAH7949208.1"/>
    </source>
</evidence>
<organism evidence="1 2">
    <name type="scientific">Dermacentor silvarum</name>
    <name type="common">Tick</name>
    <dbReference type="NCBI Taxonomy" id="543639"/>
    <lineage>
        <taxon>Eukaryota</taxon>
        <taxon>Metazoa</taxon>
        <taxon>Ecdysozoa</taxon>
        <taxon>Arthropoda</taxon>
        <taxon>Chelicerata</taxon>
        <taxon>Arachnida</taxon>
        <taxon>Acari</taxon>
        <taxon>Parasitiformes</taxon>
        <taxon>Ixodida</taxon>
        <taxon>Ixodoidea</taxon>
        <taxon>Ixodidae</taxon>
        <taxon>Rhipicephalinae</taxon>
        <taxon>Dermacentor</taxon>
    </lineage>
</organism>